<evidence type="ECO:0000259" key="2">
    <source>
        <dbReference type="Pfam" id="PF07331"/>
    </source>
</evidence>
<feature type="domain" description="DUF1468" evidence="2">
    <location>
        <begin position="10"/>
        <end position="166"/>
    </location>
</feature>
<dbReference type="Proteomes" id="UP001629274">
    <property type="component" value="Unassembled WGS sequence"/>
</dbReference>
<name>A0ABW9BE10_9BURK</name>
<comment type="caution">
    <text evidence="3">The sequence shown here is derived from an EMBL/GenBank/DDBJ whole genome shotgun (WGS) entry which is preliminary data.</text>
</comment>
<feature type="transmembrane region" description="Helical" evidence="1">
    <location>
        <begin position="7"/>
        <end position="24"/>
    </location>
</feature>
<organism evidence="3 4">
    <name type="scientific">Paraburkholderia phytofirmans</name>
    <dbReference type="NCBI Taxonomy" id="261302"/>
    <lineage>
        <taxon>Bacteria</taxon>
        <taxon>Pseudomonadati</taxon>
        <taxon>Pseudomonadota</taxon>
        <taxon>Betaproteobacteria</taxon>
        <taxon>Burkholderiales</taxon>
        <taxon>Burkholderiaceae</taxon>
        <taxon>Paraburkholderia</taxon>
    </lineage>
</organism>
<reference evidence="3 4" key="1">
    <citation type="journal article" date="2024" name="Chem. Sci.">
        <title>Discovery of megapolipeptins by genome mining of a Burkholderiales bacteria collection.</title>
        <authorList>
            <person name="Paulo B.S."/>
            <person name="Recchia M.J.J."/>
            <person name="Lee S."/>
            <person name="Fergusson C.H."/>
            <person name="Romanowski S.B."/>
            <person name="Hernandez A."/>
            <person name="Krull N."/>
            <person name="Liu D.Y."/>
            <person name="Cavanagh H."/>
            <person name="Bos A."/>
            <person name="Gray C.A."/>
            <person name="Murphy B.T."/>
            <person name="Linington R.G."/>
            <person name="Eustaquio A.S."/>
        </authorList>
    </citation>
    <scope>NUCLEOTIDE SEQUENCE [LARGE SCALE GENOMIC DNA]</scope>
    <source>
        <strain evidence="3 4">RL17-351-BIE-A</strain>
    </source>
</reference>
<keyword evidence="1" id="KW-1133">Transmembrane helix</keyword>
<proteinExistence type="predicted"/>
<dbReference type="RefSeq" id="WP_408260496.1">
    <property type="nucleotide sequence ID" value="NZ_JAQQCK010000003.1"/>
</dbReference>
<keyword evidence="1" id="KW-0472">Membrane</keyword>
<evidence type="ECO:0000313" key="3">
    <source>
        <dbReference type="EMBL" id="MFM0238503.1"/>
    </source>
</evidence>
<feature type="transmembrane region" description="Helical" evidence="1">
    <location>
        <begin position="118"/>
        <end position="135"/>
    </location>
</feature>
<dbReference type="InterPro" id="IPR009936">
    <property type="entry name" value="DUF1468"/>
</dbReference>
<protein>
    <submittedName>
        <fullName evidence="3">Tripartite tricarboxylate transporter TctB family protein</fullName>
    </submittedName>
</protein>
<feature type="transmembrane region" description="Helical" evidence="1">
    <location>
        <begin position="40"/>
        <end position="59"/>
    </location>
</feature>
<dbReference type="EMBL" id="JAQQDR010000003">
    <property type="protein sequence ID" value="MFM0238503.1"/>
    <property type="molecule type" value="Genomic_DNA"/>
</dbReference>
<feature type="transmembrane region" description="Helical" evidence="1">
    <location>
        <begin position="142"/>
        <end position="162"/>
    </location>
</feature>
<keyword evidence="4" id="KW-1185">Reference proteome</keyword>
<sequence length="172" mass="18711">MKSIRSDVWLAFCAMALAVVYLYMDMRLPEVRLSDPLGPKAFPALVGVGLIASAVVLLLEGRGKAHAKAAEPPPAQTAADAEPALVDHAVPEPKQRPFILISMVIWTAIYYLCFEPVGYVLSTSVFLFGLLSYFNRQRHKTNLAIALGVTVVFDLLFSQLLGVPVPTGLLPF</sequence>
<feature type="transmembrane region" description="Helical" evidence="1">
    <location>
        <begin position="97"/>
        <end position="112"/>
    </location>
</feature>
<keyword evidence="1" id="KW-0812">Transmembrane</keyword>
<evidence type="ECO:0000256" key="1">
    <source>
        <dbReference type="SAM" id="Phobius"/>
    </source>
</evidence>
<accession>A0ABW9BE10</accession>
<dbReference type="Pfam" id="PF07331">
    <property type="entry name" value="TctB"/>
    <property type="match status" value="1"/>
</dbReference>
<evidence type="ECO:0000313" key="4">
    <source>
        <dbReference type="Proteomes" id="UP001629274"/>
    </source>
</evidence>
<gene>
    <name evidence="3" type="ORF">PQR03_10215</name>
</gene>